<dbReference type="InterPro" id="IPR051318">
    <property type="entry name" value="Fe-S_L-Ser"/>
</dbReference>
<dbReference type="GO" id="GO:0046872">
    <property type="term" value="F:metal ion binding"/>
    <property type="evidence" value="ECO:0007669"/>
    <property type="project" value="UniProtKB-KW"/>
</dbReference>
<dbReference type="PANTHER" id="PTHR30182:SF1">
    <property type="entry name" value="L-SERINE DEHYDRATASE 1"/>
    <property type="match status" value="1"/>
</dbReference>
<dbReference type="InterPro" id="IPR005130">
    <property type="entry name" value="Ser_deHydtase-like_asu"/>
</dbReference>
<dbReference type="PANTHER" id="PTHR30182">
    <property type="entry name" value="L-SERINE DEHYDRATASE"/>
    <property type="match status" value="1"/>
</dbReference>
<dbReference type="EMBL" id="VSSQ01071598">
    <property type="protein sequence ID" value="MPN23170.1"/>
    <property type="molecule type" value="Genomic_DNA"/>
</dbReference>
<keyword evidence="3" id="KW-0312">Gluconeogenesis</keyword>
<dbReference type="EC" id="4.3.1.17" evidence="10"/>
<keyword evidence="6" id="KW-0408">Iron</keyword>
<gene>
    <name evidence="10" type="primary">sdaA_8</name>
    <name evidence="10" type="ORF">SDC9_170558</name>
</gene>
<reference evidence="10" key="1">
    <citation type="submission" date="2019-08" db="EMBL/GenBank/DDBJ databases">
        <authorList>
            <person name="Kucharzyk K."/>
            <person name="Murdoch R.W."/>
            <person name="Higgins S."/>
            <person name="Loffler F."/>
        </authorList>
    </citation>
    <scope>NUCLEOTIDE SEQUENCE</scope>
</reference>
<evidence type="ECO:0000259" key="9">
    <source>
        <dbReference type="Pfam" id="PF03313"/>
    </source>
</evidence>
<evidence type="ECO:0000256" key="1">
    <source>
        <dbReference type="ARBA" id="ARBA00001966"/>
    </source>
</evidence>
<evidence type="ECO:0000256" key="6">
    <source>
        <dbReference type="ARBA" id="ARBA00023004"/>
    </source>
</evidence>
<dbReference type="GO" id="GO:0051539">
    <property type="term" value="F:4 iron, 4 sulfur cluster binding"/>
    <property type="evidence" value="ECO:0007669"/>
    <property type="project" value="UniProtKB-KW"/>
</dbReference>
<sequence length="93" mass="10358">MGIDQIEYAAEVALEHHLGLTCDPICGLVQIPCIERNAVAAMRAINAVTLANFLTFTRKISFDFIVKTMYETGKDMPSRYRETSDGGLAKLYK</sequence>
<evidence type="ECO:0000256" key="3">
    <source>
        <dbReference type="ARBA" id="ARBA00022432"/>
    </source>
</evidence>
<comment type="pathway">
    <text evidence="2">Carbohydrate biosynthesis; gluconeogenesis.</text>
</comment>
<dbReference type="Pfam" id="PF03313">
    <property type="entry name" value="SDH_alpha"/>
    <property type="match status" value="1"/>
</dbReference>
<evidence type="ECO:0000313" key="10">
    <source>
        <dbReference type="EMBL" id="MPN23170.1"/>
    </source>
</evidence>
<evidence type="ECO:0000256" key="8">
    <source>
        <dbReference type="ARBA" id="ARBA00023239"/>
    </source>
</evidence>
<name>A0A645GAV6_9ZZZZ</name>
<feature type="domain" description="Serine dehydratase-like alpha subunit" evidence="9">
    <location>
        <begin position="4"/>
        <end position="89"/>
    </location>
</feature>
<comment type="cofactor">
    <cofactor evidence="1">
        <name>[4Fe-4S] cluster</name>
        <dbReference type="ChEBI" id="CHEBI:49883"/>
    </cofactor>
</comment>
<dbReference type="AlphaFoldDB" id="A0A645GAV6"/>
<organism evidence="10">
    <name type="scientific">bioreactor metagenome</name>
    <dbReference type="NCBI Taxonomy" id="1076179"/>
    <lineage>
        <taxon>unclassified sequences</taxon>
        <taxon>metagenomes</taxon>
        <taxon>ecological metagenomes</taxon>
    </lineage>
</organism>
<evidence type="ECO:0000256" key="2">
    <source>
        <dbReference type="ARBA" id="ARBA00004742"/>
    </source>
</evidence>
<evidence type="ECO:0000256" key="4">
    <source>
        <dbReference type="ARBA" id="ARBA00022485"/>
    </source>
</evidence>
<keyword evidence="5" id="KW-0479">Metal-binding</keyword>
<keyword evidence="7" id="KW-0411">Iron-sulfur</keyword>
<keyword evidence="4" id="KW-0004">4Fe-4S</keyword>
<accession>A0A645GAV6</accession>
<protein>
    <submittedName>
        <fullName evidence="10">L-serine dehydratase 1</fullName>
        <ecNumber evidence="10">4.3.1.17</ecNumber>
    </submittedName>
</protein>
<dbReference type="GO" id="GO:0006094">
    <property type="term" value="P:gluconeogenesis"/>
    <property type="evidence" value="ECO:0007669"/>
    <property type="project" value="UniProtKB-KW"/>
</dbReference>
<evidence type="ECO:0000256" key="5">
    <source>
        <dbReference type="ARBA" id="ARBA00022723"/>
    </source>
</evidence>
<dbReference type="GO" id="GO:0003941">
    <property type="term" value="F:L-serine ammonia-lyase activity"/>
    <property type="evidence" value="ECO:0007669"/>
    <property type="project" value="UniProtKB-EC"/>
</dbReference>
<evidence type="ECO:0000256" key="7">
    <source>
        <dbReference type="ARBA" id="ARBA00023014"/>
    </source>
</evidence>
<keyword evidence="8 10" id="KW-0456">Lyase</keyword>
<proteinExistence type="predicted"/>
<comment type="caution">
    <text evidence="10">The sequence shown here is derived from an EMBL/GenBank/DDBJ whole genome shotgun (WGS) entry which is preliminary data.</text>
</comment>